<name>A0A5C6RZS7_9BACT</name>
<keyword evidence="8 20" id="KW-0347">Helicase</keyword>
<evidence type="ECO:0000256" key="11">
    <source>
        <dbReference type="ARBA" id="ARBA00023125"/>
    </source>
</evidence>
<dbReference type="OrthoDB" id="9763310at2"/>
<dbReference type="Gene3D" id="1.10.10.1390">
    <property type="entry name" value="ATP-dependent DNA helicase RecQ"/>
    <property type="match status" value="1"/>
</dbReference>
<evidence type="ECO:0000256" key="10">
    <source>
        <dbReference type="ARBA" id="ARBA00022840"/>
    </source>
</evidence>
<gene>
    <name evidence="20" type="primary">recQ</name>
    <name evidence="20" type="ORF">FRY97_04210</name>
</gene>
<comment type="cofactor">
    <cofactor evidence="2">
        <name>Zn(2+)</name>
        <dbReference type="ChEBI" id="CHEBI:29105"/>
    </cofactor>
</comment>
<dbReference type="GO" id="GO:0006260">
    <property type="term" value="P:DNA replication"/>
    <property type="evidence" value="ECO:0007669"/>
    <property type="project" value="InterPro"/>
</dbReference>
<dbReference type="GO" id="GO:0030894">
    <property type="term" value="C:replisome"/>
    <property type="evidence" value="ECO:0007669"/>
    <property type="project" value="TreeGrafter"/>
</dbReference>
<dbReference type="Gene3D" id="3.40.50.300">
    <property type="entry name" value="P-loop containing nucleotide triphosphate hydrolases"/>
    <property type="match status" value="2"/>
</dbReference>
<dbReference type="Pfam" id="PF00570">
    <property type="entry name" value="HRDC"/>
    <property type="match status" value="1"/>
</dbReference>
<comment type="similarity">
    <text evidence="3">Belongs to the helicase family. RecQ subfamily.</text>
</comment>
<dbReference type="EMBL" id="VOOR01000006">
    <property type="protein sequence ID" value="TXB67603.1"/>
    <property type="molecule type" value="Genomic_DNA"/>
</dbReference>
<sequence length="733" mass="84156">MTTTKETLHEALHQYFGFKKFKGEQAAIINSVLQGHDTFVIMPTGGGKSLCYQLPALMLEGTAIVISPLIALMKNQVDSIRGYSQNDEVAHFLNSSLTKSQMKQVRQDISDGKTKLLFIAPETLTKEENIDFFQQVNISFVAVDEAHCISEWGHDFRPEYRRIRAMLDAINKTIPVVALTATATPKVQSDIVKNLNMREHNTFISSFNRENLYYEVRPKLNKEQTLKQIVQIIKEMPGQSGIIYVQSRKSAAEIADALKVNDIKAAPYHAGLDAKTRSNTQDDFLMEEVDVIVATIAFGMGIDKPDVRFVIHYDIPKSIENYYQETGRAGRDGREGRCIAFYAYKDILRLEKFLRDKPVAEREMGMQLMQEVMSYSETTSCRRRFLLHYFGEQFEEEQCEKMCDNCRHPKERVEVKEDMLLALQATAQLDENYGMKTMVDFVHGNPSKEIKDFNFDRKPLFAAGKAHDATYWSSVFRQGILNDLLRKDIETYGLLKITDKGREFMEGPTSFKIPIDHNFEQEAAADLEEAKGNVAVLDANLIKLLKDLRRQEARRRNVPPFVIFQEASLEDMATHYPITMDDMSNISGVSKGKAIRYGKPFLELIQQYVEENNIDRPNDFVMKQVANKSKSKINIIQGIDRKVPMEDLAEANNLSMEELLQEMYAIVLSGTKVNIDYYLEENLDEYAREEIEEYFMDAETDSLEAAWKELQDEDFTMEEIQLVRIKFMSDKAN</sequence>
<protein>
    <recommendedName>
        <fullName evidence="16">DNA helicase RecQ</fullName>
        <ecNumber evidence="16">5.6.2.4</ecNumber>
    </recommendedName>
</protein>
<dbReference type="Pfam" id="PF00271">
    <property type="entry name" value="Helicase_C"/>
    <property type="match status" value="1"/>
</dbReference>
<dbReference type="GO" id="GO:0005737">
    <property type="term" value="C:cytoplasm"/>
    <property type="evidence" value="ECO:0007669"/>
    <property type="project" value="TreeGrafter"/>
</dbReference>
<dbReference type="SUPFAM" id="SSF52540">
    <property type="entry name" value="P-loop containing nucleoside triphosphate hydrolases"/>
    <property type="match status" value="1"/>
</dbReference>
<dbReference type="FunFam" id="3.40.50.300:FF:001975">
    <property type="entry name" value="ATP-dependent DNA helicase"/>
    <property type="match status" value="1"/>
</dbReference>
<dbReference type="CDD" id="cd18794">
    <property type="entry name" value="SF2_C_RecQ"/>
    <property type="match status" value="1"/>
</dbReference>
<dbReference type="Pfam" id="PF21220">
    <property type="entry name" value="RecQ-1-like_HTH"/>
    <property type="match status" value="1"/>
</dbReference>
<dbReference type="GO" id="GO:0016787">
    <property type="term" value="F:hydrolase activity"/>
    <property type="evidence" value="ECO:0007669"/>
    <property type="project" value="UniProtKB-KW"/>
</dbReference>
<dbReference type="GO" id="GO:0009432">
    <property type="term" value="P:SOS response"/>
    <property type="evidence" value="ECO:0007669"/>
    <property type="project" value="UniProtKB-UniRule"/>
</dbReference>
<dbReference type="PANTHER" id="PTHR13710">
    <property type="entry name" value="DNA HELICASE RECQ FAMILY MEMBER"/>
    <property type="match status" value="1"/>
</dbReference>
<dbReference type="InterPro" id="IPR032284">
    <property type="entry name" value="RecQ_Zn-bd"/>
</dbReference>
<dbReference type="Pfam" id="PF09382">
    <property type="entry name" value="RQC"/>
    <property type="match status" value="1"/>
</dbReference>
<keyword evidence="10" id="KW-0067">ATP-binding</keyword>
<keyword evidence="21" id="KW-1185">Reference proteome</keyword>
<evidence type="ECO:0000259" key="18">
    <source>
        <dbReference type="PROSITE" id="PS51192"/>
    </source>
</evidence>
<evidence type="ECO:0000259" key="17">
    <source>
        <dbReference type="PROSITE" id="PS50967"/>
    </source>
</evidence>
<dbReference type="InterPro" id="IPR001650">
    <property type="entry name" value="Helicase_C-like"/>
</dbReference>
<dbReference type="InterPro" id="IPR036390">
    <property type="entry name" value="WH_DNA-bd_sf"/>
</dbReference>
<dbReference type="SMART" id="SM00487">
    <property type="entry name" value="DEXDc"/>
    <property type="match status" value="1"/>
</dbReference>
<dbReference type="InterPro" id="IPR048671">
    <property type="entry name" value="RecQ-1-like_HTH"/>
</dbReference>
<dbReference type="Proteomes" id="UP000321580">
    <property type="component" value="Unassembled WGS sequence"/>
</dbReference>
<organism evidence="20 21">
    <name type="scientific">Phaeodactylibacter luteus</name>
    <dbReference type="NCBI Taxonomy" id="1564516"/>
    <lineage>
        <taxon>Bacteria</taxon>
        <taxon>Pseudomonadati</taxon>
        <taxon>Bacteroidota</taxon>
        <taxon>Saprospiria</taxon>
        <taxon>Saprospirales</taxon>
        <taxon>Haliscomenobacteraceae</taxon>
        <taxon>Phaeodactylibacter</taxon>
    </lineage>
</organism>
<dbReference type="SUPFAM" id="SSF47819">
    <property type="entry name" value="HRDC-like"/>
    <property type="match status" value="1"/>
</dbReference>
<comment type="caution">
    <text evidence="20">The sequence shown here is derived from an EMBL/GenBank/DDBJ whole genome shotgun (WGS) entry which is preliminary data.</text>
</comment>
<dbReference type="NCBIfam" id="TIGR01389">
    <property type="entry name" value="recQ"/>
    <property type="match status" value="1"/>
</dbReference>
<evidence type="ECO:0000256" key="3">
    <source>
        <dbReference type="ARBA" id="ARBA00005446"/>
    </source>
</evidence>
<dbReference type="RefSeq" id="WP_147166184.1">
    <property type="nucleotide sequence ID" value="NZ_VOOR01000006.1"/>
</dbReference>
<keyword evidence="6" id="KW-0227">DNA damage</keyword>
<dbReference type="Pfam" id="PF16124">
    <property type="entry name" value="RecQ_Zn_bind"/>
    <property type="match status" value="1"/>
</dbReference>
<evidence type="ECO:0000256" key="4">
    <source>
        <dbReference type="ARBA" id="ARBA00022723"/>
    </source>
</evidence>
<dbReference type="Gene3D" id="1.10.10.10">
    <property type="entry name" value="Winged helix-like DNA-binding domain superfamily/Winged helix DNA-binding domain"/>
    <property type="match status" value="1"/>
</dbReference>
<dbReference type="InterPro" id="IPR004589">
    <property type="entry name" value="DNA_helicase_ATP-dep_RecQ"/>
</dbReference>
<feature type="domain" description="Helicase C-terminal" evidence="19">
    <location>
        <begin position="225"/>
        <end position="374"/>
    </location>
</feature>
<evidence type="ECO:0000259" key="19">
    <source>
        <dbReference type="PROSITE" id="PS51194"/>
    </source>
</evidence>
<dbReference type="SMART" id="SM00490">
    <property type="entry name" value="HELICc"/>
    <property type="match status" value="1"/>
</dbReference>
<dbReference type="PROSITE" id="PS50967">
    <property type="entry name" value="HRDC"/>
    <property type="match status" value="1"/>
</dbReference>
<dbReference type="GO" id="GO:0046872">
    <property type="term" value="F:metal ion binding"/>
    <property type="evidence" value="ECO:0007669"/>
    <property type="project" value="UniProtKB-KW"/>
</dbReference>
<dbReference type="InterPro" id="IPR014001">
    <property type="entry name" value="Helicase_ATP-bd"/>
</dbReference>
<reference evidence="20 21" key="1">
    <citation type="submission" date="2019-08" db="EMBL/GenBank/DDBJ databases">
        <title>Genome of Phaeodactylibacter luteus.</title>
        <authorList>
            <person name="Bowman J.P."/>
        </authorList>
    </citation>
    <scope>NUCLEOTIDE SEQUENCE [LARGE SCALE GENOMIC DNA]</scope>
    <source>
        <strain evidence="20 21">KCTC 42180</strain>
    </source>
</reference>
<evidence type="ECO:0000256" key="16">
    <source>
        <dbReference type="NCBIfam" id="TIGR01389"/>
    </source>
</evidence>
<dbReference type="GO" id="GO:0005524">
    <property type="term" value="F:ATP binding"/>
    <property type="evidence" value="ECO:0007669"/>
    <property type="project" value="UniProtKB-KW"/>
</dbReference>
<keyword evidence="14" id="KW-0413">Isomerase</keyword>
<dbReference type="InterPro" id="IPR011545">
    <property type="entry name" value="DEAD/DEAH_box_helicase_dom"/>
</dbReference>
<comment type="cofactor">
    <cofactor evidence="1">
        <name>Mg(2+)</name>
        <dbReference type="ChEBI" id="CHEBI:18420"/>
    </cofactor>
</comment>
<dbReference type="GO" id="GO:0006310">
    <property type="term" value="P:DNA recombination"/>
    <property type="evidence" value="ECO:0007669"/>
    <property type="project" value="UniProtKB-UniRule"/>
</dbReference>
<dbReference type="GO" id="GO:0006281">
    <property type="term" value="P:DNA repair"/>
    <property type="evidence" value="ECO:0007669"/>
    <property type="project" value="UniProtKB-KW"/>
</dbReference>
<dbReference type="FunFam" id="3.40.50.300:FF:001051">
    <property type="entry name" value="ATP-dependent DNA helicase RecQ"/>
    <property type="match status" value="1"/>
</dbReference>
<dbReference type="InterPro" id="IPR010997">
    <property type="entry name" value="HRDC-like_sf"/>
</dbReference>
<evidence type="ECO:0000256" key="8">
    <source>
        <dbReference type="ARBA" id="ARBA00022806"/>
    </source>
</evidence>
<dbReference type="PANTHER" id="PTHR13710:SF105">
    <property type="entry name" value="ATP-DEPENDENT DNA HELICASE Q1"/>
    <property type="match status" value="1"/>
</dbReference>
<evidence type="ECO:0000256" key="13">
    <source>
        <dbReference type="ARBA" id="ARBA00023204"/>
    </source>
</evidence>
<dbReference type="GO" id="GO:0009378">
    <property type="term" value="F:four-way junction helicase activity"/>
    <property type="evidence" value="ECO:0007669"/>
    <property type="project" value="TreeGrafter"/>
</dbReference>
<evidence type="ECO:0000256" key="12">
    <source>
        <dbReference type="ARBA" id="ARBA00023172"/>
    </source>
</evidence>
<evidence type="ECO:0000256" key="15">
    <source>
        <dbReference type="ARBA" id="ARBA00034617"/>
    </source>
</evidence>
<evidence type="ECO:0000256" key="1">
    <source>
        <dbReference type="ARBA" id="ARBA00001946"/>
    </source>
</evidence>
<evidence type="ECO:0000256" key="2">
    <source>
        <dbReference type="ARBA" id="ARBA00001947"/>
    </source>
</evidence>
<keyword evidence="5" id="KW-0547">Nucleotide-binding</keyword>
<dbReference type="CDD" id="cd17920">
    <property type="entry name" value="DEXHc_RecQ"/>
    <property type="match status" value="1"/>
</dbReference>
<keyword evidence="13" id="KW-0234">DNA repair</keyword>
<comment type="catalytic activity">
    <reaction evidence="15">
        <text>Couples ATP hydrolysis with the unwinding of duplex DNA by translocating in the 3'-5' direction.</text>
        <dbReference type="EC" id="5.6.2.4"/>
    </reaction>
</comment>
<dbReference type="EC" id="5.6.2.4" evidence="16"/>
<evidence type="ECO:0000256" key="9">
    <source>
        <dbReference type="ARBA" id="ARBA00022833"/>
    </source>
</evidence>
<dbReference type="Gene3D" id="1.10.150.80">
    <property type="entry name" value="HRDC domain"/>
    <property type="match status" value="1"/>
</dbReference>
<dbReference type="GO" id="GO:0043590">
    <property type="term" value="C:bacterial nucleoid"/>
    <property type="evidence" value="ECO:0007669"/>
    <property type="project" value="TreeGrafter"/>
</dbReference>
<evidence type="ECO:0000256" key="5">
    <source>
        <dbReference type="ARBA" id="ARBA00022741"/>
    </source>
</evidence>
<evidence type="ECO:0000313" key="21">
    <source>
        <dbReference type="Proteomes" id="UP000321580"/>
    </source>
</evidence>
<dbReference type="SMART" id="SM00341">
    <property type="entry name" value="HRDC"/>
    <property type="match status" value="1"/>
</dbReference>
<dbReference type="InterPro" id="IPR006293">
    <property type="entry name" value="DNA_helicase_ATP-dep_RecQ_bac"/>
</dbReference>
<dbReference type="NCBIfam" id="TIGR00614">
    <property type="entry name" value="recQ_fam"/>
    <property type="match status" value="1"/>
</dbReference>
<proteinExistence type="inferred from homology"/>
<dbReference type="InterPro" id="IPR002121">
    <property type="entry name" value="HRDC_dom"/>
</dbReference>
<keyword evidence="11" id="KW-0238">DNA-binding</keyword>
<evidence type="ECO:0000256" key="6">
    <source>
        <dbReference type="ARBA" id="ARBA00022763"/>
    </source>
</evidence>
<dbReference type="InterPro" id="IPR018982">
    <property type="entry name" value="RQC_domain"/>
</dbReference>
<evidence type="ECO:0000313" key="20">
    <source>
        <dbReference type="EMBL" id="TXB67603.1"/>
    </source>
</evidence>
<feature type="domain" description="HRDC" evidence="17">
    <location>
        <begin position="535"/>
        <end position="615"/>
    </location>
</feature>
<dbReference type="InterPro" id="IPR027417">
    <property type="entry name" value="P-loop_NTPase"/>
</dbReference>
<dbReference type="InterPro" id="IPR044876">
    <property type="entry name" value="HRDC_dom_sf"/>
</dbReference>
<dbReference type="GO" id="GO:0003677">
    <property type="term" value="F:DNA binding"/>
    <property type="evidence" value="ECO:0007669"/>
    <property type="project" value="UniProtKB-KW"/>
</dbReference>
<evidence type="ECO:0000256" key="14">
    <source>
        <dbReference type="ARBA" id="ARBA00023235"/>
    </source>
</evidence>
<feature type="domain" description="Helicase ATP-binding" evidence="18">
    <location>
        <begin position="29"/>
        <end position="201"/>
    </location>
</feature>
<dbReference type="PROSITE" id="PS51192">
    <property type="entry name" value="HELICASE_ATP_BIND_1"/>
    <property type="match status" value="1"/>
</dbReference>
<dbReference type="PROSITE" id="PS51194">
    <property type="entry name" value="HELICASE_CTER"/>
    <property type="match status" value="1"/>
</dbReference>
<keyword evidence="4" id="KW-0479">Metal-binding</keyword>
<dbReference type="SMART" id="SM00956">
    <property type="entry name" value="RQC"/>
    <property type="match status" value="1"/>
</dbReference>
<accession>A0A5C6RZS7</accession>
<dbReference type="InterPro" id="IPR036388">
    <property type="entry name" value="WH-like_DNA-bd_sf"/>
</dbReference>
<dbReference type="GO" id="GO:0043138">
    <property type="term" value="F:3'-5' DNA helicase activity"/>
    <property type="evidence" value="ECO:0007669"/>
    <property type="project" value="UniProtKB-EC"/>
</dbReference>
<dbReference type="Pfam" id="PF00270">
    <property type="entry name" value="DEAD"/>
    <property type="match status" value="1"/>
</dbReference>
<keyword evidence="7 20" id="KW-0378">Hydrolase</keyword>
<keyword evidence="9" id="KW-0862">Zinc</keyword>
<evidence type="ECO:0000256" key="7">
    <source>
        <dbReference type="ARBA" id="ARBA00022801"/>
    </source>
</evidence>
<dbReference type="SUPFAM" id="SSF46785">
    <property type="entry name" value="Winged helix' DNA-binding domain"/>
    <property type="match status" value="1"/>
</dbReference>
<dbReference type="AlphaFoldDB" id="A0A5C6RZS7"/>
<keyword evidence="12" id="KW-0233">DNA recombination</keyword>